<feature type="transmembrane region" description="Helical" evidence="1">
    <location>
        <begin position="268"/>
        <end position="291"/>
    </location>
</feature>
<reference evidence="2 3" key="1">
    <citation type="submission" date="2023-07" db="EMBL/GenBank/DDBJ databases">
        <title>Functional and genomic diversity of the sorghum phyllosphere microbiome.</title>
        <authorList>
            <person name="Shade A."/>
        </authorList>
    </citation>
    <scope>NUCLEOTIDE SEQUENCE [LARGE SCALE GENOMIC DNA]</scope>
    <source>
        <strain evidence="2 3">SORGH_AS_1207</strain>
    </source>
</reference>
<keyword evidence="3" id="KW-1185">Reference proteome</keyword>
<gene>
    <name evidence="2" type="ORF">QE412_002647</name>
</gene>
<dbReference type="Proteomes" id="UP001226691">
    <property type="component" value="Unassembled WGS sequence"/>
</dbReference>
<feature type="transmembrane region" description="Helical" evidence="1">
    <location>
        <begin position="408"/>
        <end position="429"/>
    </location>
</feature>
<keyword evidence="1" id="KW-0812">Transmembrane</keyword>
<feature type="transmembrane region" description="Helical" evidence="1">
    <location>
        <begin position="244"/>
        <end position="261"/>
    </location>
</feature>
<keyword evidence="1" id="KW-1133">Transmembrane helix</keyword>
<dbReference type="EMBL" id="JAUTBF010000001">
    <property type="protein sequence ID" value="MDQ1124074.1"/>
    <property type="molecule type" value="Genomic_DNA"/>
</dbReference>
<feature type="transmembrane region" description="Helical" evidence="1">
    <location>
        <begin position="297"/>
        <end position="315"/>
    </location>
</feature>
<accession>A0ABU0TWN8</accession>
<evidence type="ECO:0008006" key="4">
    <source>
        <dbReference type="Google" id="ProtNLM"/>
    </source>
</evidence>
<protein>
    <recommendedName>
        <fullName evidence="4">HupE/UreJ family protein</fullName>
    </recommendedName>
</protein>
<feature type="transmembrane region" description="Helical" evidence="1">
    <location>
        <begin position="376"/>
        <end position="401"/>
    </location>
</feature>
<dbReference type="InterPro" id="IPR032809">
    <property type="entry name" value="Put_HupE_UreJ"/>
</dbReference>
<name>A0ABU0TWN8_MICTR</name>
<evidence type="ECO:0000313" key="2">
    <source>
        <dbReference type="EMBL" id="MDQ1124074.1"/>
    </source>
</evidence>
<comment type="caution">
    <text evidence="2">The sequence shown here is derived from an EMBL/GenBank/DDBJ whole genome shotgun (WGS) entry which is preliminary data.</text>
</comment>
<evidence type="ECO:0000256" key="1">
    <source>
        <dbReference type="SAM" id="Phobius"/>
    </source>
</evidence>
<sequence>MNAERTFRFRFPHRGEPFMTSEHPLRRKVFMFASLRRRLSGILLFLAAGIAALLSAAAPASAHGILSVVYADIHSGGPGVVRAQLQLEDDLLVVSVADAQHDDPLYRAGMAAFEAGDAAQQAAVLVEHRDAVAAYVGERFRVSAGGTACSPSLADDVSMTQQDGVPYAVLTVDYACPPSDDGHEITSTLFPDGEGFVTDTKTILTYALDLHEGSTVLDAEHPAFTTAQTTLERFWEFFRLGAEHLLTGIDHILFLVALIIGSRRLREVVIAASTFTLAHSVTFILAATGVVAAPPELVEPTIAFSIAVVGAWYLWRLWRGDRVDQDLSHAHGFLRLDRAGWLRVGVVFVFGLVHGLGFASALGIDEPWSWTLLWSLLVFNLGIEAVQIGIILIVFPLLVLLRRRSPRAGMWVSAVLAVVVTVAGLVWFVQRILGIE</sequence>
<feature type="transmembrane region" description="Helical" evidence="1">
    <location>
        <begin position="341"/>
        <end position="364"/>
    </location>
</feature>
<dbReference type="Pfam" id="PF13795">
    <property type="entry name" value="HupE_UreJ_2"/>
    <property type="match status" value="1"/>
</dbReference>
<organism evidence="2 3">
    <name type="scientific">Microbacterium trichothecenolyticum</name>
    <name type="common">Aureobacterium trichothecenolyticum</name>
    <dbReference type="NCBI Taxonomy" id="69370"/>
    <lineage>
        <taxon>Bacteria</taxon>
        <taxon>Bacillati</taxon>
        <taxon>Actinomycetota</taxon>
        <taxon>Actinomycetes</taxon>
        <taxon>Micrococcales</taxon>
        <taxon>Microbacteriaceae</taxon>
        <taxon>Microbacterium</taxon>
    </lineage>
</organism>
<proteinExistence type="predicted"/>
<evidence type="ECO:0000313" key="3">
    <source>
        <dbReference type="Proteomes" id="UP001226691"/>
    </source>
</evidence>
<keyword evidence="1" id="KW-0472">Membrane</keyword>